<feature type="domain" description="Fungal lipase-type" evidence="3">
    <location>
        <begin position="135"/>
        <end position="274"/>
    </location>
</feature>
<dbReference type="InterPro" id="IPR029058">
    <property type="entry name" value="AB_hydrolase_fold"/>
</dbReference>
<organism evidence="4 5">
    <name type="scientific">Steinernema glaseri</name>
    <dbReference type="NCBI Taxonomy" id="37863"/>
    <lineage>
        <taxon>Eukaryota</taxon>
        <taxon>Metazoa</taxon>
        <taxon>Ecdysozoa</taxon>
        <taxon>Nematoda</taxon>
        <taxon>Chromadorea</taxon>
        <taxon>Rhabditida</taxon>
        <taxon>Tylenchina</taxon>
        <taxon>Panagrolaimomorpha</taxon>
        <taxon>Strongyloidoidea</taxon>
        <taxon>Steinernematidae</taxon>
        <taxon>Steinernema</taxon>
    </lineage>
</organism>
<keyword evidence="2" id="KW-1133">Transmembrane helix</keyword>
<dbReference type="Proteomes" id="UP000095287">
    <property type="component" value="Unplaced"/>
</dbReference>
<dbReference type="WBParaSite" id="L893_g14454.t1">
    <property type="protein sequence ID" value="L893_g14454.t1"/>
    <property type="gene ID" value="L893_g14454"/>
</dbReference>
<keyword evidence="2" id="KW-0472">Membrane</keyword>
<dbReference type="InterPro" id="IPR002921">
    <property type="entry name" value="Fungal_lipase-type"/>
</dbReference>
<feature type="region of interest" description="Disordered" evidence="1">
    <location>
        <begin position="1"/>
        <end position="22"/>
    </location>
</feature>
<accession>A0A1I7YAZ7</accession>
<dbReference type="GO" id="GO:0006629">
    <property type="term" value="P:lipid metabolic process"/>
    <property type="evidence" value="ECO:0007669"/>
    <property type="project" value="InterPro"/>
</dbReference>
<feature type="transmembrane region" description="Helical" evidence="2">
    <location>
        <begin position="375"/>
        <end position="392"/>
    </location>
</feature>
<dbReference type="Pfam" id="PF01764">
    <property type="entry name" value="Lipase_3"/>
    <property type="match status" value="1"/>
</dbReference>
<feature type="transmembrane region" description="Helical" evidence="2">
    <location>
        <begin position="44"/>
        <end position="63"/>
    </location>
</feature>
<reference evidence="5" key="1">
    <citation type="submission" date="2016-11" db="UniProtKB">
        <authorList>
            <consortium name="WormBaseParasite"/>
        </authorList>
    </citation>
    <scope>IDENTIFICATION</scope>
</reference>
<sequence length="393" mass="43546">MNEPYRAYRMTQTTHTESPEKNRHLLSPSKLINLSRQRPLSARLIIDMVLQVALVLAVLQVALGQSYDEGFAVKLLDAAAAAYPTNDTIAEICLDKAFNSTFNVLSSATAQCGKKTGDSCKSYMAVSDEMEVFIIGIRGTEGFTQLWDEAKSGLGDSVAMSDYGFSSKSDVRGVSYFLKAANDIYKTLAVEENLGNKPGYKVYVTGHSLGGALAALISKKIVFEGKRAKDQVFLVTFGEPRVGNYKFSVEFKQQVPYSFRVVHGQDPIPHVPTCGDGIDMFTSNCNTAEGWYHHATEVWYYNLTTAMNRGYYRTCDSNNGEDPTCSNSVPALKRFWKDFILNEGKDMHLHYFNHFISEYGMAGCVDTKGASTTKGVHIVALFVFTALVTLLFR</sequence>
<evidence type="ECO:0000313" key="4">
    <source>
        <dbReference type="Proteomes" id="UP000095287"/>
    </source>
</evidence>
<evidence type="ECO:0000313" key="5">
    <source>
        <dbReference type="WBParaSite" id="L893_g14454.t1"/>
    </source>
</evidence>
<dbReference type="CDD" id="cd00519">
    <property type="entry name" value="Lipase_3"/>
    <property type="match status" value="1"/>
</dbReference>
<evidence type="ECO:0000256" key="1">
    <source>
        <dbReference type="SAM" id="MobiDB-lite"/>
    </source>
</evidence>
<proteinExistence type="predicted"/>
<dbReference type="Gene3D" id="3.40.50.1820">
    <property type="entry name" value="alpha/beta hydrolase"/>
    <property type="match status" value="1"/>
</dbReference>
<dbReference type="PANTHER" id="PTHR45908">
    <property type="entry name" value="PROTEIN CBG11750-RELATED"/>
    <property type="match status" value="1"/>
</dbReference>
<keyword evidence="2" id="KW-0812">Transmembrane</keyword>
<evidence type="ECO:0000256" key="2">
    <source>
        <dbReference type="SAM" id="Phobius"/>
    </source>
</evidence>
<name>A0A1I7YAZ7_9BILA</name>
<dbReference type="AlphaFoldDB" id="A0A1I7YAZ7"/>
<dbReference type="SUPFAM" id="SSF53474">
    <property type="entry name" value="alpha/beta-Hydrolases"/>
    <property type="match status" value="1"/>
</dbReference>
<evidence type="ECO:0000259" key="3">
    <source>
        <dbReference type="Pfam" id="PF01764"/>
    </source>
</evidence>
<protein>
    <submittedName>
        <fullName evidence="5">Lipase_3 domain-containing protein</fullName>
    </submittedName>
</protein>
<keyword evidence="4" id="KW-1185">Reference proteome</keyword>